<dbReference type="Gene3D" id="3.30.565.10">
    <property type="entry name" value="Histidine kinase-like ATPase, C-terminal domain"/>
    <property type="match status" value="1"/>
</dbReference>
<accession>A0A0F7JX45</accession>
<proteinExistence type="predicted"/>
<dbReference type="Pfam" id="PF02518">
    <property type="entry name" value="HATPase_c"/>
    <property type="match status" value="1"/>
</dbReference>
<organism evidence="3 4">
    <name type="scientific">Sedimenticola thiotaurini</name>
    <dbReference type="NCBI Taxonomy" id="1543721"/>
    <lineage>
        <taxon>Bacteria</taxon>
        <taxon>Pseudomonadati</taxon>
        <taxon>Pseudomonadota</taxon>
        <taxon>Gammaproteobacteria</taxon>
        <taxon>Chromatiales</taxon>
        <taxon>Sedimenticolaceae</taxon>
        <taxon>Sedimenticola</taxon>
    </lineage>
</organism>
<dbReference type="RefSeq" id="WP_046858294.1">
    <property type="nucleotide sequence ID" value="NZ_CP011412.1"/>
</dbReference>
<dbReference type="AlphaFoldDB" id="A0A0F7JX45"/>
<reference evidence="3 4" key="1">
    <citation type="journal article" date="2015" name="Genome Announc.">
        <title>Complete Genome Sequence of Sedimenticola thiotaurini Strain SIP-G1, a Polyphosphate- and Polyhydroxyalkanoate-Accumulating Sulfur-Oxidizing Gammaproteobacterium Isolated from Salt Marsh Sediments.</title>
        <authorList>
            <person name="Flood B.E."/>
            <person name="Jones D.S."/>
            <person name="Bailey J.V."/>
        </authorList>
    </citation>
    <scope>NUCLEOTIDE SEQUENCE [LARGE SCALE GENOMIC DNA]</scope>
    <source>
        <strain evidence="3 4">SIP-G1</strain>
    </source>
</reference>
<name>A0A0F7JX45_9GAMM</name>
<dbReference type="EMBL" id="CP011412">
    <property type="protein sequence ID" value="AKH19355.1"/>
    <property type="molecule type" value="Genomic_DNA"/>
</dbReference>
<evidence type="ECO:0000256" key="1">
    <source>
        <dbReference type="ARBA" id="ARBA00022553"/>
    </source>
</evidence>
<dbReference type="InterPro" id="IPR005467">
    <property type="entry name" value="His_kinase_dom"/>
</dbReference>
<dbReference type="SMART" id="SM00387">
    <property type="entry name" value="HATPase_c"/>
    <property type="match status" value="1"/>
</dbReference>
<dbReference type="KEGG" id="seds:AAY24_02205"/>
<feature type="domain" description="Histidine kinase" evidence="2">
    <location>
        <begin position="9"/>
        <end position="222"/>
    </location>
</feature>
<dbReference type="PANTHER" id="PTHR43547:SF2">
    <property type="entry name" value="HYBRID SIGNAL TRANSDUCTION HISTIDINE KINASE C"/>
    <property type="match status" value="1"/>
</dbReference>
<dbReference type="OrthoDB" id="9122109at2"/>
<evidence type="ECO:0000259" key="2">
    <source>
        <dbReference type="PROSITE" id="PS50109"/>
    </source>
</evidence>
<sequence>MRFYDVLASLIHDMKNSLSLVIHTLDGITLDTATDSTNQARITLLQNEAKRLNNNLIELLTLYNIENERISPSIEEVDVAGFIAEIMAENRSSVEANHIELTSDCDPELFGYFDENLIRNVLNNLVGNGIRYTHDQLLISAVEEAGYLVFRVEDNGPGYPEPMLSSQALKNEQSDLADGRTKLGLYFAAMIAEMHRNGEQQGFIRLENNHRLSGGCFSIWLP</sequence>
<evidence type="ECO:0000313" key="3">
    <source>
        <dbReference type="EMBL" id="AKH19355.1"/>
    </source>
</evidence>
<dbReference type="PROSITE" id="PS50109">
    <property type="entry name" value="HIS_KIN"/>
    <property type="match status" value="1"/>
</dbReference>
<dbReference type="InterPro" id="IPR036890">
    <property type="entry name" value="HATPase_C_sf"/>
</dbReference>
<gene>
    <name evidence="3" type="ORF">AAY24_02205</name>
</gene>
<keyword evidence="1" id="KW-0597">Phosphoprotein</keyword>
<dbReference type="InterPro" id="IPR003594">
    <property type="entry name" value="HATPase_dom"/>
</dbReference>
<protein>
    <recommendedName>
        <fullName evidence="2">Histidine kinase domain-containing protein</fullName>
    </recommendedName>
</protein>
<dbReference type="PANTHER" id="PTHR43547">
    <property type="entry name" value="TWO-COMPONENT HISTIDINE KINASE"/>
    <property type="match status" value="1"/>
</dbReference>
<evidence type="ECO:0000313" key="4">
    <source>
        <dbReference type="Proteomes" id="UP000034410"/>
    </source>
</evidence>
<keyword evidence="4" id="KW-1185">Reference proteome</keyword>
<dbReference type="Proteomes" id="UP000034410">
    <property type="component" value="Chromosome"/>
</dbReference>
<dbReference type="SUPFAM" id="SSF55874">
    <property type="entry name" value="ATPase domain of HSP90 chaperone/DNA topoisomerase II/histidine kinase"/>
    <property type="match status" value="1"/>
</dbReference>
<dbReference type="GO" id="GO:0000155">
    <property type="term" value="F:phosphorelay sensor kinase activity"/>
    <property type="evidence" value="ECO:0007669"/>
    <property type="project" value="TreeGrafter"/>
</dbReference>